<evidence type="ECO:0000313" key="18">
    <source>
        <dbReference type="Proteomes" id="UP000285301"/>
    </source>
</evidence>
<dbReference type="EC" id="1.1.1.102" evidence="11"/>
<dbReference type="InterPro" id="IPR002347">
    <property type="entry name" value="SDR_fam"/>
</dbReference>
<keyword evidence="15" id="KW-0812">Transmembrane</keyword>
<dbReference type="PRINTS" id="PR00080">
    <property type="entry name" value="SDRFAMILY"/>
</dbReference>
<feature type="transmembrane region" description="Helical" evidence="15">
    <location>
        <begin position="294"/>
        <end position="313"/>
    </location>
</feature>
<dbReference type="FunFam" id="3.40.50.720:FF:000165">
    <property type="entry name" value="3-ketodihydrosphingosine reductase"/>
    <property type="match status" value="1"/>
</dbReference>
<dbReference type="SMART" id="SM00822">
    <property type="entry name" value="PKS_KR"/>
    <property type="match status" value="1"/>
</dbReference>
<evidence type="ECO:0000256" key="8">
    <source>
        <dbReference type="ARBA" id="ARBA00022919"/>
    </source>
</evidence>
<keyword evidence="9" id="KW-0560">Oxidoreductase</keyword>
<dbReference type="InterPro" id="IPR036291">
    <property type="entry name" value="NAD(P)-bd_dom_sf"/>
</dbReference>
<evidence type="ECO:0000256" key="15">
    <source>
        <dbReference type="SAM" id="Phobius"/>
    </source>
</evidence>
<dbReference type="GO" id="GO:0047560">
    <property type="term" value="F:3-dehydrosphinganine reductase activity"/>
    <property type="evidence" value="ECO:0007669"/>
    <property type="project" value="UniProtKB-EC"/>
</dbReference>
<keyword evidence="6" id="KW-0256">Endoplasmic reticulum</keyword>
<evidence type="ECO:0000256" key="10">
    <source>
        <dbReference type="ARBA" id="ARBA00023098"/>
    </source>
</evidence>
<dbReference type="PANTHER" id="PTHR43550:SF3">
    <property type="entry name" value="3-KETODIHYDROSPHINGOSINE REDUCTASE"/>
    <property type="match status" value="1"/>
</dbReference>
<name>A0A443QRY4_9ACAR</name>
<dbReference type="InterPro" id="IPR020904">
    <property type="entry name" value="Sc_DH/Rdtase_CS"/>
</dbReference>
<dbReference type="Proteomes" id="UP000285301">
    <property type="component" value="Unassembled WGS sequence"/>
</dbReference>
<evidence type="ECO:0000259" key="16">
    <source>
        <dbReference type="SMART" id="SM00822"/>
    </source>
</evidence>
<evidence type="ECO:0000256" key="5">
    <source>
        <dbReference type="ARBA" id="ARBA00022741"/>
    </source>
</evidence>
<evidence type="ECO:0000256" key="14">
    <source>
        <dbReference type="RuleBase" id="RU000363"/>
    </source>
</evidence>
<dbReference type="Gene3D" id="3.40.50.720">
    <property type="entry name" value="NAD(P)-binding Rossmann-like Domain"/>
    <property type="match status" value="1"/>
</dbReference>
<evidence type="ECO:0000256" key="7">
    <source>
        <dbReference type="ARBA" id="ARBA00022857"/>
    </source>
</evidence>
<dbReference type="GO" id="GO:0005789">
    <property type="term" value="C:endoplasmic reticulum membrane"/>
    <property type="evidence" value="ECO:0007669"/>
    <property type="project" value="TreeGrafter"/>
</dbReference>
<dbReference type="STRING" id="1965070.A0A443QRY4"/>
<proteinExistence type="inferred from homology"/>
<dbReference type="EMBL" id="NCKU01004548">
    <property type="protein sequence ID" value="RWS05789.1"/>
    <property type="molecule type" value="Genomic_DNA"/>
</dbReference>
<comment type="pathway">
    <text evidence="3">Sphingolipid metabolism.</text>
</comment>
<keyword evidence="15" id="KW-1133">Transmembrane helix</keyword>
<sequence>IGSRLAMFLIVVTAIVFVFFVLFLKRQSKFKRDLTAKHILITGGSKGIGKAIAIECFKNGANLSLFARNERELQSAKQEIEKHAINEQQCVHYYAIDVSADYENVKQTVAKCEQHLGPIHVLFNCVGNAVSHRFDETAIDDFKKMIEVNYLASVYCTKAVLASMKARREGRIVLFSSIAGLIGIYGFSAYSAAKFALTGFAQSLRMELKPFNISITVAFPPDTDTPGFAKEQETKPLETKLISEGGGLFSPELVAEQTLKDTFDGKFASTLGLESFAVKMSCSGMFPVDSVKELLLQIATLGIFRALSVCFLYSCDRIVRKHASAQSVPDKKSM</sequence>
<protein>
    <recommendedName>
        <fullName evidence="11">3-dehydrosphinganine reductase</fullName>
        <ecNumber evidence="11">1.1.1.102</ecNumber>
    </recommendedName>
</protein>
<dbReference type="OrthoDB" id="37659at2759"/>
<organism evidence="17 18">
    <name type="scientific">Dinothrombium tinctorium</name>
    <dbReference type="NCBI Taxonomy" id="1965070"/>
    <lineage>
        <taxon>Eukaryota</taxon>
        <taxon>Metazoa</taxon>
        <taxon>Ecdysozoa</taxon>
        <taxon>Arthropoda</taxon>
        <taxon>Chelicerata</taxon>
        <taxon>Arachnida</taxon>
        <taxon>Acari</taxon>
        <taxon>Acariformes</taxon>
        <taxon>Trombidiformes</taxon>
        <taxon>Prostigmata</taxon>
        <taxon>Anystina</taxon>
        <taxon>Parasitengona</taxon>
        <taxon>Trombidioidea</taxon>
        <taxon>Trombidiidae</taxon>
        <taxon>Dinothrombium</taxon>
    </lineage>
</organism>
<evidence type="ECO:0000256" key="4">
    <source>
        <dbReference type="ARBA" id="ARBA00006484"/>
    </source>
</evidence>
<dbReference type="GO" id="GO:0030148">
    <property type="term" value="P:sphingolipid biosynthetic process"/>
    <property type="evidence" value="ECO:0007669"/>
    <property type="project" value="InterPro"/>
</dbReference>
<keyword evidence="10" id="KW-0443">Lipid metabolism</keyword>
<comment type="similarity">
    <text evidence="4 14">Belongs to the short-chain dehydrogenases/reductases (SDR) family.</text>
</comment>
<dbReference type="InterPro" id="IPR057326">
    <property type="entry name" value="KR_dom"/>
</dbReference>
<keyword evidence="7" id="KW-0521">NADP</keyword>
<dbReference type="SUPFAM" id="SSF51735">
    <property type="entry name" value="NAD(P)-binding Rossmann-fold domains"/>
    <property type="match status" value="1"/>
</dbReference>
<dbReference type="CDD" id="cd08939">
    <property type="entry name" value="KDSR-like_SDR_c"/>
    <property type="match status" value="1"/>
</dbReference>
<dbReference type="PROSITE" id="PS00061">
    <property type="entry name" value="ADH_SHORT"/>
    <property type="match status" value="1"/>
</dbReference>
<feature type="transmembrane region" description="Helical" evidence="15">
    <location>
        <begin position="6"/>
        <end position="24"/>
    </location>
</feature>
<evidence type="ECO:0000256" key="3">
    <source>
        <dbReference type="ARBA" id="ARBA00004991"/>
    </source>
</evidence>
<accession>A0A443QRY4</accession>
<comment type="catalytic activity">
    <reaction evidence="13">
        <text>sphinganine + NADP(+) = 3-oxosphinganine + NADPH + H(+)</text>
        <dbReference type="Rhea" id="RHEA:22640"/>
        <dbReference type="ChEBI" id="CHEBI:15378"/>
        <dbReference type="ChEBI" id="CHEBI:57783"/>
        <dbReference type="ChEBI" id="CHEBI:57817"/>
        <dbReference type="ChEBI" id="CHEBI:58299"/>
        <dbReference type="ChEBI" id="CHEBI:58349"/>
        <dbReference type="EC" id="1.1.1.102"/>
    </reaction>
    <physiologicalReaction direction="right-to-left" evidence="13">
        <dbReference type="Rhea" id="RHEA:22642"/>
    </physiologicalReaction>
</comment>
<evidence type="ECO:0000256" key="2">
    <source>
        <dbReference type="ARBA" id="ARBA00004760"/>
    </source>
</evidence>
<comment type="pathway">
    <text evidence="2">Lipid metabolism; sphingolipid metabolism.</text>
</comment>
<feature type="non-terminal residue" evidence="17">
    <location>
        <position position="1"/>
    </location>
</feature>
<evidence type="ECO:0000256" key="12">
    <source>
        <dbReference type="ARBA" id="ARBA00044737"/>
    </source>
</evidence>
<dbReference type="Pfam" id="PF00106">
    <property type="entry name" value="adh_short"/>
    <property type="match status" value="1"/>
</dbReference>
<dbReference type="GO" id="GO:0006666">
    <property type="term" value="P:3-keto-sphinganine metabolic process"/>
    <property type="evidence" value="ECO:0007669"/>
    <property type="project" value="InterPro"/>
</dbReference>
<dbReference type="InterPro" id="IPR045022">
    <property type="entry name" value="KDSR-like"/>
</dbReference>
<keyword evidence="15" id="KW-0472">Membrane</keyword>
<dbReference type="GO" id="GO:0000166">
    <property type="term" value="F:nucleotide binding"/>
    <property type="evidence" value="ECO:0007669"/>
    <property type="project" value="UniProtKB-KW"/>
</dbReference>
<comment type="function">
    <text evidence="12">Catalyzes the reduction of 3'-oxosphinganine (3-ketodihydrosphingosine/KDS) to sphinganine (dihydrosphingosine/DHS), the second step of de novo sphingolipid biosynthesis.</text>
</comment>
<dbReference type="PRINTS" id="PR00081">
    <property type="entry name" value="GDHRDH"/>
</dbReference>
<evidence type="ECO:0000256" key="1">
    <source>
        <dbReference type="ARBA" id="ARBA00004240"/>
    </source>
</evidence>
<gene>
    <name evidence="17" type="ORF">B4U79_13027</name>
</gene>
<evidence type="ECO:0000313" key="17">
    <source>
        <dbReference type="EMBL" id="RWS05789.1"/>
    </source>
</evidence>
<evidence type="ECO:0000256" key="13">
    <source>
        <dbReference type="ARBA" id="ARBA00048930"/>
    </source>
</evidence>
<dbReference type="AlphaFoldDB" id="A0A443QRY4"/>
<feature type="domain" description="Ketoreductase" evidence="16">
    <location>
        <begin position="37"/>
        <end position="224"/>
    </location>
</feature>
<dbReference type="PANTHER" id="PTHR43550">
    <property type="entry name" value="3-KETODIHYDROSPHINGOSINE REDUCTASE"/>
    <property type="match status" value="1"/>
</dbReference>
<evidence type="ECO:0000256" key="11">
    <source>
        <dbReference type="ARBA" id="ARBA00026112"/>
    </source>
</evidence>
<evidence type="ECO:0000256" key="6">
    <source>
        <dbReference type="ARBA" id="ARBA00022824"/>
    </source>
</evidence>
<keyword evidence="18" id="KW-1185">Reference proteome</keyword>
<keyword evidence="5" id="KW-0547">Nucleotide-binding</keyword>
<feature type="transmembrane region" description="Helical" evidence="15">
    <location>
        <begin position="172"/>
        <end position="193"/>
    </location>
</feature>
<evidence type="ECO:0000256" key="9">
    <source>
        <dbReference type="ARBA" id="ARBA00023002"/>
    </source>
</evidence>
<reference evidence="17 18" key="1">
    <citation type="journal article" date="2018" name="Gigascience">
        <title>Genomes of trombidid mites reveal novel predicted allergens and laterally-transferred genes associated with secondary metabolism.</title>
        <authorList>
            <person name="Dong X."/>
            <person name="Chaisiri K."/>
            <person name="Xia D."/>
            <person name="Armstrong S.D."/>
            <person name="Fang Y."/>
            <person name="Donnelly M.J."/>
            <person name="Kadowaki T."/>
            <person name="McGarry J.W."/>
            <person name="Darby A.C."/>
            <person name="Makepeace B.L."/>
        </authorList>
    </citation>
    <scope>NUCLEOTIDE SEQUENCE [LARGE SCALE GENOMIC DNA]</scope>
    <source>
        <strain evidence="17">UoL-WK</strain>
    </source>
</reference>
<keyword evidence="8" id="KW-0746">Sphingolipid metabolism</keyword>
<comment type="subcellular location">
    <subcellularLocation>
        <location evidence="1">Endoplasmic reticulum</location>
    </subcellularLocation>
</comment>
<comment type="caution">
    <text evidence="17">The sequence shown here is derived from an EMBL/GenBank/DDBJ whole genome shotgun (WGS) entry which is preliminary data.</text>
</comment>